<dbReference type="InterPro" id="IPR033129">
    <property type="entry name" value="PEPCASE_His_AS"/>
</dbReference>
<reference evidence="15" key="1">
    <citation type="submission" date="2020-11" db="EMBL/GenBank/DDBJ databases">
        <title>Isolation and identification of active actinomycetes.</title>
        <authorList>
            <person name="Yu B."/>
        </authorList>
    </citation>
    <scope>NUCLEOTIDE SEQUENCE</scope>
    <source>
        <strain evidence="15">NEAU-YB345</strain>
    </source>
</reference>
<dbReference type="InterPro" id="IPR015813">
    <property type="entry name" value="Pyrv/PenolPyrv_kinase-like_dom"/>
</dbReference>
<gene>
    <name evidence="10 15" type="primary">ppc</name>
    <name evidence="14" type="ORF">I2501_07070</name>
    <name evidence="15" type="ORF">I2501_38305</name>
</gene>
<feature type="active site" evidence="10 11">
    <location>
        <position position="148"/>
    </location>
</feature>
<feature type="compositionally biased region" description="Low complexity" evidence="13">
    <location>
        <begin position="7"/>
        <end position="22"/>
    </location>
</feature>
<evidence type="ECO:0000256" key="3">
    <source>
        <dbReference type="ARBA" id="ARBA00008346"/>
    </source>
</evidence>
<dbReference type="AlphaFoldDB" id="A0A931BCU6"/>
<evidence type="ECO:0000256" key="10">
    <source>
        <dbReference type="HAMAP-Rule" id="MF_00595"/>
    </source>
</evidence>
<evidence type="ECO:0000313" key="16">
    <source>
        <dbReference type="Proteomes" id="UP000657385"/>
    </source>
</evidence>
<evidence type="ECO:0000313" key="14">
    <source>
        <dbReference type="EMBL" id="MBF9067799.1"/>
    </source>
</evidence>
<comment type="catalytic activity">
    <reaction evidence="9 10">
        <text>oxaloacetate + phosphate = phosphoenolpyruvate + hydrogencarbonate</text>
        <dbReference type="Rhea" id="RHEA:28370"/>
        <dbReference type="ChEBI" id="CHEBI:16452"/>
        <dbReference type="ChEBI" id="CHEBI:17544"/>
        <dbReference type="ChEBI" id="CHEBI:43474"/>
        <dbReference type="ChEBI" id="CHEBI:58702"/>
        <dbReference type="EC" id="4.1.1.31"/>
    </reaction>
</comment>
<accession>A0A931BCU6</accession>
<comment type="cofactor">
    <cofactor evidence="1 10">
        <name>Mg(2+)</name>
        <dbReference type="ChEBI" id="CHEBI:18420"/>
    </cofactor>
</comment>
<dbReference type="EMBL" id="JADPRT010000028">
    <property type="protein sequence ID" value="MBF9073882.1"/>
    <property type="molecule type" value="Genomic_DNA"/>
</dbReference>
<dbReference type="Gene3D" id="1.20.1440.90">
    <property type="entry name" value="Phosphoenolpyruvate/pyruvate domain"/>
    <property type="match status" value="1"/>
</dbReference>
<comment type="subunit">
    <text evidence="10">Homotetramer.</text>
</comment>
<dbReference type="Pfam" id="PF00311">
    <property type="entry name" value="PEPcase"/>
    <property type="match status" value="1"/>
</dbReference>
<feature type="region of interest" description="Disordered" evidence="13">
    <location>
        <begin position="1"/>
        <end position="24"/>
    </location>
</feature>
<dbReference type="InterPro" id="IPR018129">
    <property type="entry name" value="PEP_COase_Lys_AS"/>
</dbReference>
<dbReference type="GO" id="GO:0006107">
    <property type="term" value="P:oxaloacetate metabolic process"/>
    <property type="evidence" value="ECO:0007669"/>
    <property type="project" value="UniProtKB-UniRule"/>
</dbReference>
<dbReference type="GO" id="GO:0000287">
    <property type="term" value="F:magnesium ion binding"/>
    <property type="evidence" value="ECO:0007669"/>
    <property type="project" value="UniProtKB-UniRule"/>
</dbReference>
<dbReference type="InterPro" id="IPR022805">
    <property type="entry name" value="PEP_COase_bac/pln-type"/>
</dbReference>
<name>A0A931BCU6_9ACTN</name>
<dbReference type="Proteomes" id="UP000657385">
    <property type="component" value="Unassembled WGS sequence"/>
</dbReference>
<dbReference type="InterPro" id="IPR021135">
    <property type="entry name" value="PEP_COase"/>
</dbReference>
<evidence type="ECO:0000256" key="4">
    <source>
        <dbReference type="ARBA" id="ARBA00012305"/>
    </source>
</evidence>
<dbReference type="PROSITE" id="PS00393">
    <property type="entry name" value="PEPCASE_2"/>
    <property type="match status" value="1"/>
</dbReference>
<evidence type="ECO:0000256" key="6">
    <source>
        <dbReference type="ARBA" id="ARBA00022842"/>
    </source>
</evidence>
<evidence type="ECO:0000313" key="15">
    <source>
        <dbReference type="EMBL" id="MBF9073882.1"/>
    </source>
</evidence>
<dbReference type="SUPFAM" id="SSF51621">
    <property type="entry name" value="Phosphoenolpyruvate/pyruvate domain"/>
    <property type="match status" value="1"/>
</dbReference>
<dbReference type="PANTHER" id="PTHR30523:SF6">
    <property type="entry name" value="PHOSPHOENOLPYRUVATE CARBOXYLASE"/>
    <property type="match status" value="1"/>
</dbReference>
<dbReference type="GO" id="GO:0015977">
    <property type="term" value="P:carbon fixation"/>
    <property type="evidence" value="ECO:0007669"/>
    <property type="project" value="UniProtKB-UniRule"/>
</dbReference>
<dbReference type="GO" id="GO:0006099">
    <property type="term" value="P:tricarboxylic acid cycle"/>
    <property type="evidence" value="ECO:0007669"/>
    <property type="project" value="InterPro"/>
</dbReference>
<evidence type="ECO:0000256" key="2">
    <source>
        <dbReference type="ARBA" id="ARBA00003670"/>
    </source>
</evidence>
<sequence length="925" mass="102339">MSDAREATVPAVSPAATTPAEPDNSALRADIRRLGELLGETLVRQDGQELLDLVERVRLLTRTDGAAAARLLEQTDLETAAKLVRAFSTYFHLANVTEQVHRGRELNANRADNGSLLSQAVDKLADADPEHVSAALAHLNVRPVFTAHPTEAARRSVLQKLRRLAELLELEDSPSRPTARRQADRRLAEVIDLLWQTDELRIARPEPTDEARNAVYYLDELYKRAVPDVLEELNEELARVGVTLPEGVRPLTFGTWIGGDRDGNPNVTPAVTRDVLLLQHEYGINDALDVVDELRATLSSSVRLSGASQELLDSLATDLARLPEISPRYKRMNAEEPYRLKATCVRQKLINTRERLAAGTPHVPGCDYLGTSELLADLELIQSSLRAHKGELIADGRISRAIRTIAAFGLQLATMDVREHAEAHHHTLGQLFDRLGEEAWRYTDMPREYRQRLLAKELKSRRPLAPTPAPLDAAGAKTLGVFQTIRDAFERFGPEIVESYIISMCQGADDVFAAAVLAREAGLIDLHAGVAKIGIVPLLETTDELRSADTILDEMLRDPSYRLLVSLRGDVQEVMLGYSDSSKFGGITTSQWEIHRAQRRLRDVAHRYGVRLRLFHGRGGTVGRGGGPSHEAILAQPYGTLEGEIKVTEQGEVISDKYLIPSLARENLELTVSATLEASALHTSPRQSEEALARWDATMDTVSEGAHSAYRRLVEDPDLPAYFFASTPVDQLASLHLGSRPSRRPDSGAGLDGLRAIPWVFGWTQSRQIVPGWYGVGSGLAAAREAGLGEILDEMHAEWHFFRNFLSNVAMTLAKTDLRIARHYVEQLVPEELQHVFGQIEAEHALTLKEVLRVTGESELLEHSPVLKQTFAIRDAYLDPISYLQVALLRRQREDDANGVEEDPLRSRALLLTVNGVAAGLRNTG</sequence>
<dbReference type="PRINTS" id="PR00150">
    <property type="entry name" value="PEPCARBXLASE"/>
</dbReference>
<evidence type="ECO:0000256" key="13">
    <source>
        <dbReference type="SAM" id="MobiDB-lite"/>
    </source>
</evidence>
<protein>
    <recommendedName>
        <fullName evidence="5 10">Phosphoenolpyruvate carboxylase</fullName>
        <shortName evidence="10">PEPC</shortName>
        <shortName evidence="10">PEPCase</shortName>
        <ecNumber evidence="4 10">4.1.1.31</ecNumber>
    </recommendedName>
</protein>
<keyword evidence="6 10" id="KW-0460">Magnesium</keyword>
<keyword evidence="16" id="KW-1185">Reference proteome</keyword>
<dbReference type="RefSeq" id="WP_196192940.1">
    <property type="nucleotide sequence ID" value="NZ_JADPRT010000002.1"/>
</dbReference>
<comment type="caution">
    <text evidence="15">The sequence shown here is derived from an EMBL/GenBank/DDBJ whole genome shotgun (WGS) entry which is preliminary data.</text>
</comment>
<keyword evidence="7 10" id="KW-0456">Lyase</keyword>
<evidence type="ECO:0000256" key="12">
    <source>
        <dbReference type="PROSITE-ProRule" id="PRU10112"/>
    </source>
</evidence>
<feature type="active site" evidence="10 12">
    <location>
        <position position="583"/>
    </location>
</feature>
<evidence type="ECO:0000256" key="7">
    <source>
        <dbReference type="ARBA" id="ARBA00023239"/>
    </source>
</evidence>
<dbReference type="GO" id="GO:0008964">
    <property type="term" value="F:phosphoenolpyruvate carboxylase activity"/>
    <property type="evidence" value="ECO:0007669"/>
    <property type="project" value="UniProtKB-UniRule"/>
</dbReference>
<dbReference type="PROSITE" id="PS00781">
    <property type="entry name" value="PEPCASE_1"/>
    <property type="match status" value="1"/>
</dbReference>
<dbReference type="EMBL" id="JADPRT010000002">
    <property type="protein sequence ID" value="MBF9067799.1"/>
    <property type="molecule type" value="Genomic_DNA"/>
</dbReference>
<comment type="similarity">
    <text evidence="3 10">Belongs to the PEPCase type 1 family.</text>
</comment>
<evidence type="ECO:0000256" key="5">
    <source>
        <dbReference type="ARBA" id="ARBA00022419"/>
    </source>
</evidence>
<keyword evidence="8 10" id="KW-0120">Carbon dioxide fixation</keyword>
<dbReference type="EC" id="4.1.1.31" evidence="4 10"/>
<evidence type="ECO:0000256" key="1">
    <source>
        <dbReference type="ARBA" id="ARBA00001946"/>
    </source>
</evidence>
<dbReference type="GO" id="GO:0005829">
    <property type="term" value="C:cytosol"/>
    <property type="evidence" value="ECO:0007669"/>
    <property type="project" value="TreeGrafter"/>
</dbReference>
<evidence type="ECO:0000256" key="11">
    <source>
        <dbReference type="PROSITE-ProRule" id="PRU10111"/>
    </source>
</evidence>
<dbReference type="HAMAP" id="MF_00595">
    <property type="entry name" value="PEPcase_type1"/>
    <property type="match status" value="1"/>
</dbReference>
<comment type="function">
    <text evidence="2 10">Forms oxaloacetate, a four-carbon dicarboxylic acid source for the tricarboxylic acid cycle.</text>
</comment>
<organism evidence="15 16">
    <name type="scientific">Streptacidiphilus fuscans</name>
    <dbReference type="NCBI Taxonomy" id="2789292"/>
    <lineage>
        <taxon>Bacteria</taxon>
        <taxon>Bacillati</taxon>
        <taxon>Actinomycetota</taxon>
        <taxon>Actinomycetes</taxon>
        <taxon>Kitasatosporales</taxon>
        <taxon>Streptomycetaceae</taxon>
        <taxon>Streptacidiphilus</taxon>
    </lineage>
</organism>
<dbReference type="PANTHER" id="PTHR30523">
    <property type="entry name" value="PHOSPHOENOLPYRUVATE CARBOXYLASE"/>
    <property type="match status" value="1"/>
</dbReference>
<proteinExistence type="inferred from homology"/>
<evidence type="ECO:0000256" key="9">
    <source>
        <dbReference type="ARBA" id="ARBA00048995"/>
    </source>
</evidence>
<dbReference type="NCBIfam" id="NF000584">
    <property type="entry name" value="PRK00009.1"/>
    <property type="match status" value="1"/>
</dbReference>
<evidence type="ECO:0000256" key="8">
    <source>
        <dbReference type="ARBA" id="ARBA00023300"/>
    </source>
</evidence>